<organism evidence="3 4">
    <name type="scientific">Paenibacillus lacisoli</name>
    <dbReference type="NCBI Taxonomy" id="3064525"/>
    <lineage>
        <taxon>Bacteria</taxon>
        <taxon>Bacillati</taxon>
        <taxon>Bacillota</taxon>
        <taxon>Bacilli</taxon>
        <taxon>Bacillales</taxon>
        <taxon>Paenibacillaceae</taxon>
        <taxon>Paenibacillus</taxon>
    </lineage>
</organism>
<dbReference type="InterPro" id="IPR005105">
    <property type="entry name" value="GlnD_Uridyltrans_N"/>
</dbReference>
<evidence type="ECO:0000259" key="1">
    <source>
        <dbReference type="Pfam" id="PF03445"/>
    </source>
</evidence>
<feature type="domain" description="Protein-PII uridylyltransferase N-terminal" evidence="1">
    <location>
        <begin position="43"/>
        <end position="167"/>
    </location>
</feature>
<protein>
    <submittedName>
        <fullName evidence="3">DUF294 nucleotidyltransferase-like domain-containing protein</fullName>
    </submittedName>
</protein>
<comment type="caution">
    <text evidence="3">The sequence shown here is derived from an EMBL/GenBank/DDBJ whole genome shotgun (WGS) entry which is preliminary data.</text>
</comment>
<evidence type="ECO:0000259" key="2">
    <source>
        <dbReference type="Pfam" id="PF10335"/>
    </source>
</evidence>
<gene>
    <name evidence="3" type="ORF">Q5741_06170</name>
</gene>
<dbReference type="EMBL" id="JAUQTB010000002">
    <property type="protein sequence ID" value="MDO7906004.1"/>
    <property type="molecule type" value="Genomic_DNA"/>
</dbReference>
<accession>A0ABT9C9R8</accession>
<dbReference type="RefSeq" id="WP_305023189.1">
    <property type="nucleotide sequence ID" value="NZ_JAUQTB010000002.1"/>
</dbReference>
<name>A0ABT9C9R8_9BACL</name>
<feature type="domain" description="DUF294" evidence="2">
    <location>
        <begin position="210"/>
        <end position="352"/>
    </location>
</feature>
<evidence type="ECO:0000313" key="3">
    <source>
        <dbReference type="EMBL" id="MDO7906004.1"/>
    </source>
</evidence>
<sequence length="361" mass="41657">MEPLRTDRIEMNYDDIRLADTPENLRQERIQLQNRLIQSMGTVPIQQWISKMNEVHDHIASRAVVLCEIGMEEEGFGPPPVPYAFIVFGSAGRKESTLWSDQDNGLIISDEEAEGKEGYFNEFGTRLSTMLHSLGYPYCEGKVMCSEPLWRQTISSWKRQIEEWCSDDAWEPIRYLIIASDMRHIAGDTQLSTSWKQTFHYCFELRSDLAYAVLRNTVRHKATLNILGRVVTERFGEHAGAFDVKYGAYIPLVNAVRYLALQHGITESSTLKRLEKLSMLEAAPLPFLEACTRAFLTSLKLRNSTPTERQQDGLLVSSGYMPMNMLKSREQGYELRESLGIVRRIHRVLQRQLRFAERRRT</sequence>
<dbReference type="InterPro" id="IPR018821">
    <property type="entry name" value="DUF294_put_nucleoTrafse_sb-bd"/>
</dbReference>
<reference evidence="3 4" key="1">
    <citation type="submission" date="2023-07" db="EMBL/GenBank/DDBJ databases">
        <title>Paenibacillus sp. JX-17 nov. isolated from soil.</title>
        <authorList>
            <person name="Wan Y."/>
            <person name="Liu B."/>
        </authorList>
    </citation>
    <scope>NUCLEOTIDE SEQUENCE [LARGE SCALE GENOMIC DNA]</scope>
    <source>
        <strain evidence="3 4">JX-17</strain>
    </source>
</reference>
<keyword evidence="4" id="KW-1185">Reference proteome</keyword>
<dbReference type="Pfam" id="PF03445">
    <property type="entry name" value="DUF294"/>
    <property type="match status" value="1"/>
</dbReference>
<dbReference type="Proteomes" id="UP001240171">
    <property type="component" value="Unassembled WGS sequence"/>
</dbReference>
<proteinExistence type="predicted"/>
<dbReference type="Pfam" id="PF10335">
    <property type="entry name" value="DUF294_C"/>
    <property type="match status" value="1"/>
</dbReference>
<dbReference type="CDD" id="cd05401">
    <property type="entry name" value="NT_GlnE_GlnD_like"/>
    <property type="match status" value="1"/>
</dbReference>
<evidence type="ECO:0000313" key="4">
    <source>
        <dbReference type="Proteomes" id="UP001240171"/>
    </source>
</evidence>